<feature type="region of interest" description="Disordered" evidence="1">
    <location>
        <begin position="43"/>
        <end position="98"/>
    </location>
</feature>
<protein>
    <submittedName>
        <fullName evidence="2">Uncharacterized protein</fullName>
    </submittedName>
</protein>
<proteinExistence type="predicted"/>
<feature type="compositionally biased region" description="Polar residues" evidence="1">
    <location>
        <begin position="76"/>
        <end position="91"/>
    </location>
</feature>
<evidence type="ECO:0000313" key="2">
    <source>
        <dbReference type="EMBL" id="CAA7027714.1"/>
    </source>
</evidence>
<keyword evidence="3" id="KW-1185">Reference proteome</keyword>
<accession>A0A6D2IM65</accession>
<feature type="compositionally biased region" description="Low complexity" evidence="1">
    <location>
        <begin position="46"/>
        <end position="57"/>
    </location>
</feature>
<gene>
    <name evidence="2" type="ORF">MERR_LOCUS14949</name>
</gene>
<name>A0A6D2IM65_9BRAS</name>
<dbReference type="EMBL" id="CACVBM020001060">
    <property type="protein sequence ID" value="CAA7027714.1"/>
    <property type="molecule type" value="Genomic_DNA"/>
</dbReference>
<reference evidence="2" key="1">
    <citation type="submission" date="2020-01" db="EMBL/GenBank/DDBJ databases">
        <authorList>
            <person name="Mishra B."/>
        </authorList>
    </citation>
    <scope>NUCLEOTIDE SEQUENCE [LARGE SCALE GENOMIC DNA]</scope>
</reference>
<evidence type="ECO:0000256" key="1">
    <source>
        <dbReference type="SAM" id="MobiDB-lite"/>
    </source>
</evidence>
<feature type="compositionally biased region" description="Polar residues" evidence="1">
    <location>
        <begin position="58"/>
        <end position="68"/>
    </location>
</feature>
<evidence type="ECO:0000313" key="3">
    <source>
        <dbReference type="Proteomes" id="UP000467841"/>
    </source>
</evidence>
<dbReference type="Proteomes" id="UP000467841">
    <property type="component" value="Unassembled WGS sequence"/>
</dbReference>
<dbReference type="AlphaFoldDB" id="A0A6D2IM65"/>
<organism evidence="2 3">
    <name type="scientific">Microthlaspi erraticum</name>
    <dbReference type="NCBI Taxonomy" id="1685480"/>
    <lineage>
        <taxon>Eukaryota</taxon>
        <taxon>Viridiplantae</taxon>
        <taxon>Streptophyta</taxon>
        <taxon>Embryophyta</taxon>
        <taxon>Tracheophyta</taxon>
        <taxon>Spermatophyta</taxon>
        <taxon>Magnoliopsida</taxon>
        <taxon>eudicotyledons</taxon>
        <taxon>Gunneridae</taxon>
        <taxon>Pentapetalae</taxon>
        <taxon>rosids</taxon>
        <taxon>malvids</taxon>
        <taxon>Brassicales</taxon>
        <taxon>Brassicaceae</taxon>
        <taxon>Coluteocarpeae</taxon>
        <taxon>Microthlaspi</taxon>
    </lineage>
</organism>
<sequence length="98" mass="10644">MSTERESPNLLIFEACTYVSELLINSESLRLLVLAITNVADEYGESSHSGHGGANSSDPPFTTASGRQIQVAKPDLTTTETADYSSRISNSQERRPKP</sequence>
<comment type="caution">
    <text evidence="2">The sequence shown here is derived from an EMBL/GenBank/DDBJ whole genome shotgun (WGS) entry which is preliminary data.</text>
</comment>